<feature type="domain" description="Glucose-methanol-choline oxidoreductase N-terminal" evidence="6">
    <location>
        <begin position="164"/>
        <end position="312"/>
    </location>
</feature>
<evidence type="ECO:0000256" key="3">
    <source>
        <dbReference type="ARBA" id="ARBA00022630"/>
    </source>
</evidence>
<dbReference type="Gene3D" id="3.50.50.60">
    <property type="entry name" value="FAD/NAD(P)-binding domain"/>
    <property type="match status" value="2"/>
</dbReference>
<dbReference type="OrthoDB" id="9798604at2"/>
<comment type="similarity">
    <text evidence="2">Belongs to the GMC oxidoreductase family.</text>
</comment>
<evidence type="ECO:0000256" key="4">
    <source>
        <dbReference type="ARBA" id="ARBA00022827"/>
    </source>
</evidence>
<sequence>MRYDAVIIGSGAGGGPLALRLSGAGMKVLVLEKGPRLGPLDYAHDELAVERGMFTPDTATDPHAVVTRKTKTPTRMALGWVASCVGGGTEHMGAYLYRFHPVDFKMRSHFGALDGFADWPFSYEELEPYYAMAEHEVGVSGLAGANPFEGRRSGPYPMPPLPAHPVSRQLEALCAARGLTAFPTPRAINSRPYGGRPACAFCESCSGYGCPTGARGSSQAALLSRAEATGHCTILPDVMVHTLLTDAGNRARGCVYRDPDGRDVEVEAALVCVCCSAVESARLLLLSKSARHPDGLGNGNGLVGRHLQFHAVTMGQGDFVPGRLPDQLLDDPHPFLGRSVMDYYFLPPGVSELNKGGILRFGFVPRTPLATARRVLGREGGLVWGENLKQKLHNAVHRERSIYFEVFHDFLPTRDTYVSLDPDIRDRWGLPVARISLDIHPHHRVAGRWLGDRAGELLGDLGADKVTLSDVGGTSAYLVMGSCRAGCDPDTSVLDVNCKVHGVENLYVVDGSFMPSSGGGPPTLTILANSFRVADHLLTRFGDGAAN</sequence>
<accession>A0A3M0C3R6</accession>
<feature type="domain" description="Glucose-methanol-choline oxidoreductase C-terminal" evidence="7">
    <location>
        <begin position="412"/>
        <end position="528"/>
    </location>
</feature>
<dbReference type="InParanoid" id="A0A3M0C3R6"/>
<evidence type="ECO:0000313" key="8">
    <source>
        <dbReference type="EMBL" id="RMB04454.1"/>
    </source>
</evidence>
<comment type="cofactor">
    <cofactor evidence="1">
        <name>FAD</name>
        <dbReference type="ChEBI" id="CHEBI:57692"/>
    </cofactor>
</comment>
<gene>
    <name evidence="8" type="ORF">BXY39_2717</name>
</gene>
<evidence type="ECO:0000256" key="2">
    <source>
        <dbReference type="ARBA" id="ARBA00010790"/>
    </source>
</evidence>
<dbReference type="PANTHER" id="PTHR42784">
    <property type="entry name" value="PYRANOSE 2-OXIDASE"/>
    <property type="match status" value="1"/>
</dbReference>
<name>A0A3M0C3R6_9PROT</name>
<evidence type="ECO:0000313" key="9">
    <source>
        <dbReference type="Proteomes" id="UP000271227"/>
    </source>
</evidence>
<evidence type="ECO:0000256" key="1">
    <source>
        <dbReference type="ARBA" id="ARBA00001974"/>
    </source>
</evidence>
<dbReference type="SUPFAM" id="SSF54373">
    <property type="entry name" value="FAD-linked reductases, C-terminal domain"/>
    <property type="match status" value="1"/>
</dbReference>
<dbReference type="RefSeq" id="WP_121939394.1">
    <property type="nucleotide sequence ID" value="NZ_REFR01000013.1"/>
</dbReference>
<dbReference type="Pfam" id="PF00732">
    <property type="entry name" value="GMC_oxred_N"/>
    <property type="match status" value="1"/>
</dbReference>
<evidence type="ECO:0000259" key="6">
    <source>
        <dbReference type="Pfam" id="PF00732"/>
    </source>
</evidence>
<proteinExistence type="inferred from homology"/>
<protein>
    <submittedName>
        <fullName evidence="8">Choline dehydrogenase-like flavoprotein</fullName>
    </submittedName>
</protein>
<keyword evidence="3" id="KW-0285">Flavoprotein</keyword>
<dbReference type="InterPro" id="IPR000172">
    <property type="entry name" value="GMC_OxRdtase_N"/>
</dbReference>
<keyword evidence="5" id="KW-0560">Oxidoreductase</keyword>
<keyword evidence="4" id="KW-0274">FAD</keyword>
<organism evidence="8 9">
    <name type="scientific">Eilatimonas milleporae</name>
    <dbReference type="NCBI Taxonomy" id="911205"/>
    <lineage>
        <taxon>Bacteria</taxon>
        <taxon>Pseudomonadati</taxon>
        <taxon>Pseudomonadota</taxon>
        <taxon>Alphaproteobacteria</taxon>
        <taxon>Kordiimonadales</taxon>
        <taxon>Kordiimonadaceae</taxon>
        <taxon>Eilatimonas</taxon>
    </lineage>
</organism>
<dbReference type="EMBL" id="REFR01000013">
    <property type="protein sequence ID" value="RMB04454.1"/>
    <property type="molecule type" value="Genomic_DNA"/>
</dbReference>
<dbReference type="Pfam" id="PF13450">
    <property type="entry name" value="NAD_binding_8"/>
    <property type="match status" value="1"/>
</dbReference>
<dbReference type="AlphaFoldDB" id="A0A3M0C3R6"/>
<dbReference type="GO" id="GO:0050660">
    <property type="term" value="F:flavin adenine dinucleotide binding"/>
    <property type="evidence" value="ECO:0007669"/>
    <property type="project" value="InterPro"/>
</dbReference>
<dbReference type="Proteomes" id="UP000271227">
    <property type="component" value="Unassembled WGS sequence"/>
</dbReference>
<dbReference type="PANTHER" id="PTHR42784:SF1">
    <property type="entry name" value="PYRANOSE 2-OXIDASE"/>
    <property type="match status" value="1"/>
</dbReference>
<dbReference type="InterPro" id="IPR036188">
    <property type="entry name" value="FAD/NAD-bd_sf"/>
</dbReference>
<dbReference type="Pfam" id="PF05199">
    <property type="entry name" value="GMC_oxred_C"/>
    <property type="match status" value="1"/>
</dbReference>
<reference evidence="8 9" key="1">
    <citation type="submission" date="2018-10" db="EMBL/GenBank/DDBJ databases">
        <title>Genomic Encyclopedia of Archaeal and Bacterial Type Strains, Phase II (KMG-II): from individual species to whole genera.</title>
        <authorList>
            <person name="Goeker M."/>
        </authorList>
    </citation>
    <scope>NUCLEOTIDE SEQUENCE [LARGE SCALE GENOMIC DNA]</scope>
    <source>
        <strain evidence="8 9">DSM 25217</strain>
    </source>
</reference>
<dbReference type="SUPFAM" id="SSF51905">
    <property type="entry name" value="FAD/NAD(P)-binding domain"/>
    <property type="match status" value="1"/>
</dbReference>
<comment type="caution">
    <text evidence="8">The sequence shown here is derived from an EMBL/GenBank/DDBJ whole genome shotgun (WGS) entry which is preliminary data.</text>
</comment>
<dbReference type="GO" id="GO:0016614">
    <property type="term" value="F:oxidoreductase activity, acting on CH-OH group of donors"/>
    <property type="evidence" value="ECO:0007669"/>
    <property type="project" value="InterPro"/>
</dbReference>
<dbReference type="InterPro" id="IPR007867">
    <property type="entry name" value="GMC_OxRtase_C"/>
</dbReference>
<evidence type="ECO:0000259" key="7">
    <source>
        <dbReference type="Pfam" id="PF05199"/>
    </source>
</evidence>
<keyword evidence="9" id="KW-1185">Reference proteome</keyword>
<dbReference type="InterPro" id="IPR051473">
    <property type="entry name" value="P2Ox-like"/>
</dbReference>
<evidence type="ECO:0000256" key="5">
    <source>
        <dbReference type="ARBA" id="ARBA00023002"/>
    </source>
</evidence>